<sequence length="193" mass="20583">MVLMALFDMIAFVKLLSNATSAASGFVSNTESGFNSLFGTDSTAATQAASQASSSIIFGTGIRLLVLFFVINIAIFSAGYFAQRVIAPKQQGYLQAMTEYGRYLALPVFFSAAIAILGLLGGLAVSWILMILMILSYSIQSIAMYQIALSHGKKAGFDSLYSILLINVLLSIVIGLIVAIFGGSVFTMLENLF</sequence>
<feature type="transmembrane region" description="Helical" evidence="1">
    <location>
        <begin position="160"/>
        <end position="186"/>
    </location>
</feature>
<reference evidence="2 3" key="1">
    <citation type="journal article" date="2015" name="Genome Announc.">
        <title>Expanding the biotechnology potential of lactobacilli through comparative genomics of 213 strains and associated genera.</title>
        <authorList>
            <person name="Sun Z."/>
            <person name="Harris H.M."/>
            <person name="McCann A."/>
            <person name="Guo C."/>
            <person name="Argimon S."/>
            <person name="Zhang W."/>
            <person name="Yang X."/>
            <person name="Jeffery I.B."/>
            <person name="Cooney J.C."/>
            <person name="Kagawa T.F."/>
            <person name="Liu W."/>
            <person name="Song Y."/>
            <person name="Salvetti E."/>
            <person name="Wrobel A."/>
            <person name="Rasinkangas P."/>
            <person name="Parkhill J."/>
            <person name="Rea M.C."/>
            <person name="O'Sullivan O."/>
            <person name="Ritari J."/>
            <person name="Douillard F.P."/>
            <person name="Paul Ross R."/>
            <person name="Yang R."/>
            <person name="Briner A.E."/>
            <person name="Felis G.E."/>
            <person name="de Vos W.M."/>
            <person name="Barrangou R."/>
            <person name="Klaenhammer T.R."/>
            <person name="Caufield P.W."/>
            <person name="Cui Y."/>
            <person name="Zhang H."/>
            <person name="O'Toole P.W."/>
        </authorList>
    </citation>
    <scope>NUCLEOTIDE SEQUENCE [LARGE SCALE GENOMIC DNA]</scope>
    <source>
        <strain evidence="2 3">DSM 13343</strain>
    </source>
</reference>
<evidence type="ECO:0000313" key="3">
    <source>
        <dbReference type="Proteomes" id="UP000051790"/>
    </source>
</evidence>
<name>A0A0R1QSF0_9LACO</name>
<feature type="transmembrane region" description="Helical" evidence="1">
    <location>
        <begin position="62"/>
        <end position="82"/>
    </location>
</feature>
<keyword evidence="3" id="KW-1185">Reference proteome</keyword>
<feature type="transmembrane region" description="Helical" evidence="1">
    <location>
        <begin position="103"/>
        <end position="121"/>
    </location>
</feature>
<proteinExistence type="predicted"/>
<accession>A0A0R1QSF0</accession>
<comment type="caution">
    <text evidence="2">The sequence shown here is derived from an EMBL/GenBank/DDBJ whole genome shotgun (WGS) entry which is preliminary data.</text>
</comment>
<dbReference type="AlphaFoldDB" id="A0A0R1QSF0"/>
<keyword evidence="1" id="KW-1133">Transmembrane helix</keyword>
<keyword evidence="1" id="KW-0812">Transmembrane</keyword>
<dbReference type="EMBL" id="AZEU01000102">
    <property type="protein sequence ID" value="KRL47166.1"/>
    <property type="molecule type" value="Genomic_DNA"/>
</dbReference>
<dbReference type="Proteomes" id="UP000051790">
    <property type="component" value="Unassembled WGS sequence"/>
</dbReference>
<gene>
    <name evidence="2" type="ORF">FD01_GL000333</name>
</gene>
<keyword evidence="1" id="KW-0472">Membrane</keyword>
<dbReference type="PATRIC" id="fig|1423769.4.peg.361"/>
<evidence type="ECO:0000313" key="2">
    <source>
        <dbReference type="EMBL" id="KRL47166.1"/>
    </source>
</evidence>
<feature type="transmembrane region" description="Helical" evidence="1">
    <location>
        <begin position="127"/>
        <end position="148"/>
    </location>
</feature>
<evidence type="ECO:0000256" key="1">
    <source>
        <dbReference type="SAM" id="Phobius"/>
    </source>
</evidence>
<protein>
    <submittedName>
        <fullName evidence="2">Uncharacterized protein</fullName>
    </submittedName>
</protein>
<organism evidence="2 3">
    <name type="scientific">Lacticaseibacillus manihotivorans DSM 13343 = JCM 12514</name>
    <dbReference type="NCBI Taxonomy" id="1423769"/>
    <lineage>
        <taxon>Bacteria</taxon>
        <taxon>Bacillati</taxon>
        <taxon>Bacillota</taxon>
        <taxon>Bacilli</taxon>
        <taxon>Lactobacillales</taxon>
        <taxon>Lactobacillaceae</taxon>
        <taxon>Lacticaseibacillus</taxon>
    </lineage>
</organism>